<reference evidence="2 3" key="1">
    <citation type="journal article" date="2018" name="Sci. Rep.">
        <title>A complete Leishmania donovani reference genome identifies novel genetic variations associated with virulence.</title>
        <authorList>
            <person name="Lypaczewski P."/>
            <person name="Hoshizaki J."/>
            <person name="Zhang W.-W."/>
            <person name="McCall L.-I."/>
            <person name="Torcivia-Rodriguez J."/>
            <person name="Simonyan V."/>
            <person name="Kaur A."/>
            <person name="Dewar K."/>
            <person name="Matlashewski G."/>
        </authorList>
    </citation>
    <scope>NUCLEOTIDE SEQUENCE [LARGE SCALE GENOMIC DNA]</scope>
    <source>
        <strain evidence="2 3">LdCL</strain>
    </source>
</reference>
<dbReference type="EMBL" id="CP029530">
    <property type="protein sequence ID" value="AYU81214.1"/>
    <property type="molecule type" value="Genomic_DNA"/>
</dbReference>
<gene>
    <name evidence="2" type="ORF">LdCL_310008500</name>
</gene>
<keyword evidence="3" id="KW-1185">Reference proteome</keyword>
<feature type="compositionally biased region" description="Acidic residues" evidence="1">
    <location>
        <begin position="27"/>
        <end position="36"/>
    </location>
</feature>
<feature type="compositionally biased region" description="Polar residues" evidence="1">
    <location>
        <begin position="1"/>
        <end position="11"/>
    </location>
</feature>
<evidence type="ECO:0000313" key="2">
    <source>
        <dbReference type="EMBL" id="AYU81214.1"/>
    </source>
</evidence>
<dbReference type="VEuPathDB" id="TriTrypDB:LdBPK_310340.1"/>
<protein>
    <submittedName>
        <fullName evidence="2">Amino acid transporter, putative</fullName>
    </submittedName>
</protein>
<dbReference type="Proteomes" id="UP000274082">
    <property type="component" value="Chromosome 31"/>
</dbReference>
<accession>A0A3S7X428</accession>
<dbReference type="VEuPathDB" id="TriTrypDB:LdCL_310008500"/>
<evidence type="ECO:0000313" key="3">
    <source>
        <dbReference type="Proteomes" id="UP000274082"/>
    </source>
</evidence>
<dbReference type="OrthoDB" id="10567376at2759"/>
<feature type="compositionally biased region" description="Basic and acidic residues" evidence="1">
    <location>
        <begin position="62"/>
        <end position="73"/>
    </location>
</feature>
<dbReference type="VEuPathDB" id="TriTrypDB:LDHU3_31.0410"/>
<proteinExistence type="predicted"/>
<feature type="region of interest" description="Disordered" evidence="1">
    <location>
        <begin position="1"/>
        <end position="92"/>
    </location>
</feature>
<dbReference type="AlphaFoldDB" id="A0A3S7X428"/>
<sequence length="247" mass="27177">MSANRNHNTNHAPYPQRGQGRLAFDNMPEDLPEYGEDGLHMLNNEHSQEHLADEVVVGASDADGKTKGSKKLESPSLTDDGEPAAKGNKQQSAYMDIAQQIIEADQRNREDRVWRRRHTTNPVLRALQVIMPYGGILASAFSIASSTIGGGIIGLPAAFQMSGMGMAIIFFDCLGDHGDTLLCAARHCVAQDRAVQLGDHRASPDGPRLGLLRRLRHVGALLWRYCLVHHCPQEHPHRLPEELANCI</sequence>
<evidence type="ECO:0000256" key="1">
    <source>
        <dbReference type="SAM" id="MobiDB-lite"/>
    </source>
</evidence>
<name>A0A3S7X428_LEIDO</name>
<organism evidence="2 3">
    <name type="scientific">Leishmania donovani</name>
    <dbReference type="NCBI Taxonomy" id="5661"/>
    <lineage>
        <taxon>Eukaryota</taxon>
        <taxon>Discoba</taxon>
        <taxon>Euglenozoa</taxon>
        <taxon>Kinetoplastea</taxon>
        <taxon>Metakinetoplastina</taxon>
        <taxon>Trypanosomatida</taxon>
        <taxon>Trypanosomatidae</taxon>
        <taxon>Leishmaniinae</taxon>
        <taxon>Leishmania</taxon>
    </lineage>
</organism>